<evidence type="ECO:0000256" key="1">
    <source>
        <dbReference type="ARBA" id="ARBA00004651"/>
    </source>
</evidence>
<feature type="transmembrane region" description="Helical" evidence="6">
    <location>
        <begin position="780"/>
        <end position="805"/>
    </location>
</feature>
<dbReference type="GO" id="GO:0005886">
    <property type="term" value="C:plasma membrane"/>
    <property type="evidence" value="ECO:0007669"/>
    <property type="project" value="UniProtKB-SubCell"/>
</dbReference>
<feature type="transmembrane region" description="Helical" evidence="6">
    <location>
        <begin position="493"/>
        <end position="511"/>
    </location>
</feature>
<evidence type="ECO:0000313" key="9">
    <source>
        <dbReference type="EMBL" id="EFH81790.1"/>
    </source>
</evidence>
<sequence>MKASLYLNYTTRSLVRGGQRTLLAVFCVAVGVMSIVALQLVGFMLQDSVISNVRDINGGDVSVSALGAPLHTSDLTFFDQLKSNGTITEYTPISVTNGGLKAVTPSYEYFQVEAVDPSHYPLVTPPTFMTPANGTIENLLTNNQVVVTQSFLDRYGKKVGDSFTVYTKTSSGTGRTLAVTLVGVIANSGSFAQAGNLLLISSQDYEAAASGSEMTYSVIDMTTASTAQAKTAAKSISKQFPLAATQTVVDVLKTQQANVDNISNFLEIAGLLALLVGGVGIVNTMQVLLSRRKTEIAMLKTAGYHRKDLYMLFGLEAGLLGLLGGIVGALAAIGVSYIVRLFMINLGTTMLFELNPWIIAGGILVGFCSALIFGLLPIVQAANVRPLSVIREMPEHRSVSSTSLTIVLMALFSFLFCAMAVVLLKNNILLGVGVVYGTFAFLLVLSALFSLVMFVVSKLPVPERFSLSYATLVLAGLVVSVLLYLWIPVFGLLLLLLVLIGVAFSIAPRSWKVSLKMALRNIGRRISRTTMTAIALFVGIFSIGLVLALGQDLQARIGQAFSQQEFNIIAVTSGDDSTALRSQITTIPGLKHSSQDIFTSTIPVAINDTPLQQVLAGNSHSQEALSFMGSLEGYNLIATTPSLTITQGRNLNASDIGTNNIVVIDQLSSTGSDGTNLKPGDTVTFMSVDGKTSQKATVVGIYTGAVSVSHVGMVIAPEGFVNTLSPAKVGAASVTYMKIDPAQVNHALDAIGNIAPNATVQNVADVITGFTQQLASFLDVLVAIASLSMLAGVIIIANSVTLAMLERRRELGILKSVGYTSGIVMREVLIENGIVAAIGAIVAMILAAVGVALLGSLLFNLTLSITPWVVGSLVGGTVLLAMLVAALVAWGAVRVRPLAVLRYE</sequence>
<feature type="transmembrane region" description="Helical" evidence="6">
    <location>
        <begin position="309"/>
        <end position="337"/>
    </location>
</feature>
<keyword evidence="4 6" id="KW-1133">Transmembrane helix</keyword>
<protein>
    <recommendedName>
        <fullName evidence="11">ABC3 transporter permease protein domain-containing protein</fullName>
    </recommendedName>
</protein>
<dbReference type="Proteomes" id="UP000004508">
    <property type="component" value="Unassembled WGS sequence"/>
</dbReference>
<evidence type="ECO:0000259" key="7">
    <source>
        <dbReference type="Pfam" id="PF02687"/>
    </source>
</evidence>
<evidence type="ECO:0000256" key="6">
    <source>
        <dbReference type="SAM" id="Phobius"/>
    </source>
</evidence>
<feature type="domain" description="MacB-like periplasmic core" evidence="8">
    <location>
        <begin position="529"/>
        <end position="739"/>
    </location>
</feature>
<evidence type="ECO:0000256" key="3">
    <source>
        <dbReference type="ARBA" id="ARBA00022692"/>
    </source>
</evidence>
<reference evidence="9 10" key="1">
    <citation type="journal article" date="2011" name="Stand. Genomic Sci.">
        <title>Non-contiguous finished genome sequence and contextual data of the filamentous soil bacterium Ktedonobacter racemifer type strain (SOSP1-21).</title>
        <authorList>
            <person name="Chang Y.J."/>
            <person name="Land M."/>
            <person name="Hauser L."/>
            <person name="Chertkov O."/>
            <person name="Del Rio T.G."/>
            <person name="Nolan M."/>
            <person name="Copeland A."/>
            <person name="Tice H."/>
            <person name="Cheng J.F."/>
            <person name="Lucas S."/>
            <person name="Han C."/>
            <person name="Goodwin L."/>
            <person name="Pitluck S."/>
            <person name="Ivanova N."/>
            <person name="Ovchinikova G."/>
            <person name="Pati A."/>
            <person name="Chen A."/>
            <person name="Palaniappan K."/>
            <person name="Mavromatis K."/>
            <person name="Liolios K."/>
            <person name="Brettin T."/>
            <person name="Fiebig A."/>
            <person name="Rohde M."/>
            <person name="Abt B."/>
            <person name="Goker M."/>
            <person name="Detter J.C."/>
            <person name="Woyke T."/>
            <person name="Bristow J."/>
            <person name="Eisen J.A."/>
            <person name="Markowitz V."/>
            <person name="Hugenholtz P."/>
            <person name="Kyrpides N.C."/>
            <person name="Klenk H.P."/>
            <person name="Lapidus A."/>
        </authorList>
    </citation>
    <scope>NUCLEOTIDE SEQUENCE [LARGE SCALE GENOMIC DNA]</scope>
    <source>
        <strain evidence="10">DSM 44963</strain>
    </source>
</reference>
<dbReference type="EMBL" id="ADVG01000004">
    <property type="protein sequence ID" value="EFH81790.1"/>
    <property type="molecule type" value="Genomic_DNA"/>
</dbReference>
<dbReference type="InterPro" id="IPR003838">
    <property type="entry name" value="ABC3_permease_C"/>
</dbReference>
<feature type="transmembrane region" description="Helical" evidence="6">
    <location>
        <begin position="357"/>
        <end position="379"/>
    </location>
</feature>
<dbReference type="STRING" id="485913.Krac_2539"/>
<dbReference type="PANTHER" id="PTHR30287:SF1">
    <property type="entry name" value="INNER MEMBRANE PROTEIN"/>
    <property type="match status" value="1"/>
</dbReference>
<feature type="transmembrane region" description="Helical" evidence="6">
    <location>
        <begin position="399"/>
        <end position="422"/>
    </location>
</feature>
<feature type="domain" description="ABC3 transporter permease C-terminal" evidence="7">
    <location>
        <begin position="268"/>
        <end position="384"/>
    </location>
</feature>
<feature type="transmembrane region" description="Helical" evidence="6">
    <location>
        <begin position="532"/>
        <end position="550"/>
    </location>
</feature>
<dbReference type="OrthoDB" id="135892at2"/>
<evidence type="ECO:0000259" key="8">
    <source>
        <dbReference type="Pfam" id="PF12704"/>
    </source>
</evidence>
<dbReference type="eggNOG" id="COG3127">
    <property type="taxonomic scope" value="Bacteria"/>
</dbReference>
<gene>
    <name evidence="9" type="ORF">Krac_2539</name>
</gene>
<comment type="caution">
    <text evidence="9">The sequence shown here is derived from an EMBL/GenBank/DDBJ whole genome shotgun (WGS) entry which is preliminary data.</text>
</comment>
<evidence type="ECO:0000256" key="4">
    <source>
        <dbReference type="ARBA" id="ARBA00022989"/>
    </source>
</evidence>
<feature type="transmembrane region" description="Helical" evidence="6">
    <location>
        <begin position="21"/>
        <end position="45"/>
    </location>
</feature>
<evidence type="ECO:0000256" key="2">
    <source>
        <dbReference type="ARBA" id="ARBA00022475"/>
    </source>
</evidence>
<feature type="transmembrane region" description="Helical" evidence="6">
    <location>
        <begin position="467"/>
        <end position="487"/>
    </location>
</feature>
<dbReference type="Pfam" id="PF02687">
    <property type="entry name" value="FtsX"/>
    <property type="match status" value="2"/>
</dbReference>
<feature type="transmembrane region" description="Helical" evidence="6">
    <location>
        <begin position="428"/>
        <end position="455"/>
    </location>
</feature>
<feature type="domain" description="ABC3 transporter permease C-terminal" evidence="7">
    <location>
        <begin position="783"/>
        <end position="894"/>
    </location>
</feature>
<feature type="transmembrane region" description="Helical" evidence="6">
    <location>
        <begin position="268"/>
        <end position="289"/>
    </location>
</feature>
<dbReference type="InterPro" id="IPR038766">
    <property type="entry name" value="Membrane_comp_ABC_pdt"/>
</dbReference>
<evidence type="ECO:0000313" key="10">
    <source>
        <dbReference type="Proteomes" id="UP000004508"/>
    </source>
</evidence>
<evidence type="ECO:0000256" key="5">
    <source>
        <dbReference type="ARBA" id="ARBA00023136"/>
    </source>
</evidence>
<accession>D6TZ00</accession>
<evidence type="ECO:0008006" key="11">
    <source>
        <dbReference type="Google" id="ProtNLM"/>
    </source>
</evidence>
<keyword evidence="5 6" id="KW-0472">Membrane</keyword>
<feature type="transmembrane region" description="Helical" evidence="6">
    <location>
        <begin position="834"/>
        <end position="859"/>
    </location>
</feature>
<proteinExistence type="predicted"/>
<name>D6TZ00_KTERA</name>
<dbReference type="RefSeq" id="WP_007919368.1">
    <property type="nucleotide sequence ID" value="NZ_ADVG01000004.1"/>
</dbReference>
<comment type="subcellular location">
    <subcellularLocation>
        <location evidence="1">Cell membrane</location>
        <topology evidence="1">Multi-pass membrane protein</topology>
    </subcellularLocation>
</comment>
<keyword evidence="2" id="KW-1003">Cell membrane</keyword>
<dbReference type="AlphaFoldDB" id="D6TZ00"/>
<dbReference type="PANTHER" id="PTHR30287">
    <property type="entry name" value="MEMBRANE COMPONENT OF PREDICTED ABC SUPERFAMILY METABOLITE UPTAKE TRANSPORTER"/>
    <property type="match status" value="1"/>
</dbReference>
<organism evidence="9 10">
    <name type="scientific">Ktedonobacter racemifer DSM 44963</name>
    <dbReference type="NCBI Taxonomy" id="485913"/>
    <lineage>
        <taxon>Bacteria</taxon>
        <taxon>Bacillati</taxon>
        <taxon>Chloroflexota</taxon>
        <taxon>Ktedonobacteria</taxon>
        <taxon>Ktedonobacterales</taxon>
        <taxon>Ktedonobacteraceae</taxon>
        <taxon>Ktedonobacter</taxon>
    </lineage>
</organism>
<feature type="domain" description="MacB-like periplasmic core" evidence="8">
    <location>
        <begin position="21"/>
        <end position="237"/>
    </location>
</feature>
<keyword evidence="3 6" id="KW-0812">Transmembrane</keyword>
<dbReference type="InParanoid" id="D6TZ00"/>
<keyword evidence="10" id="KW-1185">Reference proteome</keyword>
<dbReference type="Pfam" id="PF12704">
    <property type="entry name" value="MacB_PCD"/>
    <property type="match status" value="2"/>
</dbReference>
<dbReference type="InterPro" id="IPR025857">
    <property type="entry name" value="MacB_PCD"/>
</dbReference>
<feature type="transmembrane region" description="Helical" evidence="6">
    <location>
        <begin position="865"/>
        <end position="893"/>
    </location>
</feature>